<dbReference type="GO" id="GO:0005737">
    <property type="term" value="C:cytoplasm"/>
    <property type="evidence" value="ECO:0007669"/>
    <property type="project" value="TreeGrafter"/>
</dbReference>
<protein>
    <submittedName>
        <fullName evidence="3">Putative NAD-dependent epimerase/dehydratase</fullName>
    </submittedName>
</protein>
<dbReference type="Proteomes" id="UP000465304">
    <property type="component" value="Unassembled WGS sequence"/>
</dbReference>
<evidence type="ECO:0000313" key="4">
    <source>
        <dbReference type="Proteomes" id="UP000465304"/>
    </source>
</evidence>
<sequence>MRVFVTGASGHIGSLVVRELLDNGHEVSGLARSDAAAQSVTAAGGQVVRGTLDDVDVLARAAGVADGVIHLAFKHDFGDYAGAAEADLEAVKAMGAALVGSGKPFLNTSGTAMLATGASSAVGTEETEPSPQGARAPSENATLALAAQGVRASVLRLAPTVHGPTDHHGFIPTLIENARKTGQAIYVGDGANRWPAVHNLDAARLYRLALEHAPAGTRLHGTAEEGIAFREIARVIGEHLGVPAVSVTPEEASEQLGFIGWVASLDNPTSSRITQQLLGWRPQHPTLLEDLNAGHYFAGLGAQPTR</sequence>
<dbReference type="EMBL" id="BLLB01000002">
    <property type="protein sequence ID" value="GFH03560.1"/>
    <property type="molecule type" value="Genomic_DNA"/>
</dbReference>
<organism evidence="3 4">
    <name type="scientific">Mycolicibacterium hippocampi</name>
    <dbReference type="NCBI Taxonomy" id="659824"/>
    <lineage>
        <taxon>Bacteria</taxon>
        <taxon>Bacillati</taxon>
        <taxon>Actinomycetota</taxon>
        <taxon>Actinomycetes</taxon>
        <taxon>Mycobacteriales</taxon>
        <taxon>Mycobacteriaceae</taxon>
        <taxon>Mycolicibacterium</taxon>
    </lineage>
</organism>
<keyword evidence="4" id="KW-1185">Reference proteome</keyword>
<feature type="region of interest" description="Disordered" evidence="1">
    <location>
        <begin position="118"/>
        <end position="137"/>
    </location>
</feature>
<comment type="caution">
    <text evidence="3">The sequence shown here is derived from an EMBL/GenBank/DDBJ whole genome shotgun (WGS) entry which is preliminary data.</text>
</comment>
<dbReference type="Pfam" id="PF01370">
    <property type="entry name" value="Epimerase"/>
    <property type="match status" value="1"/>
</dbReference>
<dbReference type="CDD" id="cd05262">
    <property type="entry name" value="SDR_a7"/>
    <property type="match status" value="1"/>
</dbReference>
<evidence type="ECO:0000259" key="2">
    <source>
        <dbReference type="Pfam" id="PF01370"/>
    </source>
</evidence>
<dbReference type="GO" id="GO:0004029">
    <property type="term" value="F:aldehyde dehydrogenase (NAD+) activity"/>
    <property type="evidence" value="ECO:0007669"/>
    <property type="project" value="TreeGrafter"/>
</dbReference>
<dbReference type="PANTHER" id="PTHR48079:SF9">
    <property type="entry name" value="PUTATIVE-RELATED"/>
    <property type="match status" value="1"/>
</dbReference>
<dbReference type="SUPFAM" id="SSF51735">
    <property type="entry name" value="NAD(P)-binding Rossmann-fold domains"/>
    <property type="match status" value="1"/>
</dbReference>
<dbReference type="RefSeq" id="WP_163891300.1">
    <property type="nucleotide sequence ID" value="NZ_BLLB01000002.1"/>
</dbReference>
<dbReference type="AlphaFoldDB" id="A0A7I9ZR96"/>
<dbReference type="Gene3D" id="3.40.50.720">
    <property type="entry name" value="NAD(P)-binding Rossmann-like Domain"/>
    <property type="match status" value="1"/>
</dbReference>
<name>A0A7I9ZR96_9MYCO</name>
<proteinExistence type="predicted"/>
<evidence type="ECO:0000256" key="1">
    <source>
        <dbReference type="SAM" id="MobiDB-lite"/>
    </source>
</evidence>
<dbReference type="InterPro" id="IPR036291">
    <property type="entry name" value="NAD(P)-bd_dom_sf"/>
</dbReference>
<gene>
    <name evidence="3" type="ORF">MHIP_40430</name>
</gene>
<dbReference type="InterPro" id="IPR051783">
    <property type="entry name" value="NAD(P)-dependent_oxidoreduct"/>
</dbReference>
<feature type="domain" description="NAD-dependent epimerase/dehydratase" evidence="2">
    <location>
        <begin position="3"/>
        <end position="214"/>
    </location>
</feature>
<reference evidence="3 4" key="1">
    <citation type="journal article" date="2019" name="Emerg. Microbes Infect.">
        <title>Comprehensive subspecies identification of 175 nontuberculous mycobacteria species based on 7547 genomic profiles.</title>
        <authorList>
            <person name="Matsumoto Y."/>
            <person name="Kinjo T."/>
            <person name="Motooka D."/>
            <person name="Nabeya D."/>
            <person name="Jung N."/>
            <person name="Uechi K."/>
            <person name="Horii T."/>
            <person name="Iida T."/>
            <person name="Fujita J."/>
            <person name="Nakamura S."/>
        </authorList>
    </citation>
    <scope>NUCLEOTIDE SEQUENCE [LARGE SCALE GENOMIC DNA]</scope>
    <source>
        <strain evidence="3 4">JCM 30996</strain>
    </source>
</reference>
<dbReference type="InterPro" id="IPR001509">
    <property type="entry name" value="Epimerase_deHydtase"/>
</dbReference>
<evidence type="ECO:0000313" key="3">
    <source>
        <dbReference type="EMBL" id="GFH03560.1"/>
    </source>
</evidence>
<dbReference type="PANTHER" id="PTHR48079">
    <property type="entry name" value="PROTEIN YEEZ"/>
    <property type="match status" value="1"/>
</dbReference>
<accession>A0A7I9ZR96</accession>